<evidence type="ECO:0000313" key="3">
    <source>
        <dbReference type="Proteomes" id="UP000050525"/>
    </source>
</evidence>
<accession>A0A151NYK2</accession>
<name>A0A151NYK2_ALLMI</name>
<evidence type="ECO:0000256" key="1">
    <source>
        <dbReference type="SAM" id="Phobius"/>
    </source>
</evidence>
<gene>
    <name evidence="2" type="ORF">Y1Q_0006302</name>
</gene>
<keyword evidence="3" id="KW-1185">Reference proteome</keyword>
<feature type="transmembrane region" description="Helical" evidence="1">
    <location>
        <begin position="21"/>
        <end position="43"/>
    </location>
</feature>
<dbReference type="AlphaFoldDB" id="A0A151NYK2"/>
<dbReference type="EMBL" id="AKHW03001628">
    <property type="protein sequence ID" value="KYO41515.1"/>
    <property type="molecule type" value="Genomic_DNA"/>
</dbReference>
<keyword evidence="1" id="KW-1133">Transmembrane helix</keyword>
<organism evidence="2 3">
    <name type="scientific">Alligator mississippiensis</name>
    <name type="common">American alligator</name>
    <dbReference type="NCBI Taxonomy" id="8496"/>
    <lineage>
        <taxon>Eukaryota</taxon>
        <taxon>Metazoa</taxon>
        <taxon>Chordata</taxon>
        <taxon>Craniata</taxon>
        <taxon>Vertebrata</taxon>
        <taxon>Euteleostomi</taxon>
        <taxon>Archelosauria</taxon>
        <taxon>Archosauria</taxon>
        <taxon>Crocodylia</taxon>
        <taxon>Alligatoridae</taxon>
        <taxon>Alligatorinae</taxon>
        <taxon>Alligator</taxon>
    </lineage>
</organism>
<protein>
    <submittedName>
        <fullName evidence="2">Uncharacterized protein</fullName>
    </submittedName>
</protein>
<reference evidence="2 3" key="1">
    <citation type="journal article" date="2012" name="Genome Biol.">
        <title>Sequencing three crocodilian genomes to illuminate the evolution of archosaurs and amniotes.</title>
        <authorList>
            <person name="St John J.A."/>
            <person name="Braun E.L."/>
            <person name="Isberg S.R."/>
            <person name="Miles L.G."/>
            <person name="Chong A.Y."/>
            <person name="Gongora J."/>
            <person name="Dalzell P."/>
            <person name="Moran C."/>
            <person name="Bed'hom B."/>
            <person name="Abzhanov A."/>
            <person name="Burgess S.C."/>
            <person name="Cooksey A.M."/>
            <person name="Castoe T.A."/>
            <person name="Crawford N.G."/>
            <person name="Densmore L.D."/>
            <person name="Drew J.C."/>
            <person name="Edwards S.V."/>
            <person name="Faircloth B.C."/>
            <person name="Fujita M.K."/>
            <person name="Greenwold M.J."/>
            <person name="Hoffmann F.G."/>
            <person name="Howard J.M."/>
            <person name="Iguchi T."/>
            <person name="Janes D.E."/>
            <person name="Khan S.Y."/>
            <person name="Kohno S."/>
            <person name="de Koning A.J."/>
            <person name="Lance S.L."/>
            <person name="McCarthy F.M."/>
            <person name="McCormack J.E."/>
            <person name="Merchant M.E."/>
            <person name="Peterson D.G."/>
            <person name="Pollock D.D."/>
            <person name="Pourmand N."/>
            <person name="Raney B.J."/>
            <person name="Roessler K.A."/>
            <person name="Sanford J.R."/>
            <person name="Sawyer R.H."/>
            <person name="Schmidt C.J."/>
            <person name="Triplett E.W."/>
            <person name="Tuberville T.D."/>
            <person name="Venegas-Anaya M."/>
            <person name="Howard J.T."/>
            <person name="Jarvis E.D."/>
            <person name="Guillette L.J.Jr."/>
            <person name="Glenn T.C."/>
            <person name="Green R.E."/>
            <person name="Ray D.A."/>
        </authorList>
    </citation>
    <scope>NUCLEOTIDE SEQUENCE [LARGE SCALE GENOMIC DNA]</scope>
    <source>
        <strain evidence="2">KSC_2009_1</strain>
    </source>
</reference>
<evidence type="ECO:0000313" key="2">
    <source>
        <dbReference type="EMBL" id="KYO41515.1"/>
    </source>
</evidence>
<keyword evidence="1" id="KW-0812">Transmembrane</keyword>
<sequence>MERNKKCLHTAYCLFCYLRQIGGIILGLNFAHCFTCLFIGAALKCPSQGLRDDFCWELHIPQAKSPHLLTVCDAQTFQMVLSSRCIWLCTASFYLS</sequence>
<comment type="caution">
    <text evidence="2">The sequence shown here is derived from an EMBL/GenBank/DDBJ whole genome shotgun (WGS) entry which is preliminary data.</text>
</comment>
<dbReference type="Proteomes" id="UP000050525">
    <property type="component" value="Unassembled WGS sequence"/>
</dbReference>
<keyword evidence="1" id="KW-0472">Membrane</keyword>
<proteinExistence type="predicted"/>